<accession>A0A8J2SZD9</accession>
<name>A0A8J2SZD9_9STRA</name>
<sequence length="296" mass="31908">MRALRAWLPLALAARVRARSYAMALAGCSNQTYHMSDLATIAGSQRGVWEELGSVVPWWSVLSSPEFDGTNTLNEDKMRTFYDTGEEAVAKALARTAEIARTHGARAVWSGGGIGSTAIDFGCGVGRLARALAGRFASVYCVDHSTAHLGLAARSIQGREASRLHYVATSQAGAEIINEAADFVLSLLSLQHMVPQLQVAALEHLCDALRVGGLGRVQLLTGYSDSPYVERDCDWRLAVEERGMQLHFLPLDEATRHLTERGCAVLAEEPCDDHVSIPDRASTAHCVTFAKGSVVS</sequence>
<evidence type="ECO:0000256" key="2">
    <source>
        <dbReference type="SAM" id="SignalP"/>
    </source>
</evidence>
<feature type="domain" description="Methyltransferase" evidence="3">
    <location>
        <begin position="119"/>
        <end position="213"/>
    </location>
</feature>
<dbReference type="Gene3D" id="3.40.50.150">
    <property type="entry name" value="Vaccinia Virus protein VP39"/>
    <property type="match status" value="1"/>
</dbReference>
<dbReference type="GO" id="GO:0016740">
    <property type="term" value="F:transferase activity"/>
    <property type="evidence" value="ECO:0007669"/>
    <property type="project" value="UniProtKB-KW"/>
</dbReference>
<reference evidence="4" key="1">
    <citation type="submission" date="2021-11" db="EMBL/GenBank/DDBJ databases">
        <authorList>
            <consortium name="Genoscope - CEA"/>
            <person name="William W."/>
        </authorList>
    </citation>
    <scope>NUCLEOTIDE SEQUENCE</scope>
</reference>
<evidence type="ECO:0000313" key="4">
    <source>
        <dbReference type="EMBL" id="CAH0378973.1"/>
    </source>
</evidence>
<dbReference type="InterPro" id="IPR029063">
    <property type="entry name" value="SAM-dependent_MTases_sf"/>
</dbReference>
<keyword evidence="2" id="KW-0732">Signal</keyword>
<gene>
    <name evidence="4" type="ORF">PECAL_6P05740</name>
</gene>
<evidence type="ECO:0000313" key="5">
    <source>
        <dbReference type="Proteomes" id="UP000789595"/>
    </source>
</evidence>
<dbReference type="Pfam" id="PF13649">
    <property type="entry name" value="Methyltransf_25"/>
    <property type="match status" value="1"/>
</dbReference>
<dbReference type="SUPFAM" id="SSF53335">
    <property type="entry name" value="S-adenosyl-L-methionine-dependent methyltransferases"/>
    <property type="match status" value="1"/>
</dbReference>
<dbReference type="InterPro" id="IPR041698">
    <property type="entry name" value="Methyltransf_25"/>
</dbReference>
<feature type="signal peptide" evidence="2">
    <location>
        <begin position="1"/>
        <end position="18"/>
    </location>
</feature>
<protein>
    <recommendedName>
        <fullName evidence="3">Methyltransferase domain-containing protein</fullName>
    </recommendedName>
</protein>
<dbReference type="CDD" id="cd02440">
    <property type="entry name" value="AdoMet_MTases"/>
    <property type="match status" value="1"/>
</dbReference>
<keyword evidence="1" id="KW-0808">Transferase</keyword>
<dbReference type="Proteomes" id="UP000789595">
    <property type="component" value="Unassembled WGS sequence"/>
</dbReference>
<feature type="chain" id="PRO_5035166645" description="Methyltransferase domain-containing protein" evidence="2">
    <location>
        <begin position="19"/>
        <end position="296"/>
    </location>
</feature>
<organism evidence="4 5">
    <name type="scientific">Pelagomonas calceolata</name>
    <dbReference type="NCBI Taxonomy" id="35677"/>
    <lineage>
        <taxon>Eukaryota</taxon>
        <taxon>Sar</taxon>
        <taxon>Stramenopiles</taxon>
        <taxon>Ochrophyta</taxon>
        <taxon>Pelagophyceae</taxon>
        <taxon>Pelagomonadales</taxon>
        <taxon>Pelagomonadaceae</taxon>
        <taxon>Pelagomonas</taxon>
    </lineage>
</organism>
<comment type="caution">
    <text evidence="4">The sequence shown here is derived from an EMBL/GenBank/DDBJ whole genome shotgun (WGS) entry which is preliminary data.</text>
</comment>
<keyword evidence="5" id="KW-1185">Reference proteome</keyword>
<dbReference type="AlphaFoldDB" id="A0A8J2SZD9"/>
<proteinExistence type="predicted"/>
<dbReference type="OrthoDB" id="202300at2759"/>
<evidence type="ECO:0000259" key="3">
    <source>
        <dbReference type="Pfam" id="PF13649"/>
    </source>
</evidence>
<evidence type="ECO:0000256" key="1">
    <source>
        <dbReference type="ARBA" id="ARBA00022679"/>
    </source>
</evidence>
<dbReference type="PANTHER" id="PTHR43861">
    <property type="entry name" value="TRANS-ACONITATE 2-METHYLTRANSFERASE-RELATED"/>
    <property type="match status" value="1"/>
</dbReference>
<dbReference type="EMBL" id="CAKKNE010000006">
    <property type="protein sequence ID" value="CAH0378973.1"/>
    <property type="molecule type" value="Genomic_DNA"/>
</dbReference>